<dbReference type="EMBL" id="JABXJK010000013">
    <property type="protein sequence ID" value="MBA0971744.1"/>
    <property type="molecule type" value="Genomic_DNA"/>
</dbReference>
<dbReference type="CDD" id="cd03886">
    <property type="entry name" value="M20_Acy1"/>
    <property type="match status" value="1"/>
</dbReference>
<keyword evidence="13" id="KW-1185">Reference proteome</keyword>
<reference evidence="8 17" key="6">
    <citation type="submission" date="2023-06" db="EMBL/GenBank/DDBJ databases">
        <title>Acute promotion of culturable opportunistic pathogens and persistent increase of antibiotic resistance following antibiotic exposure in mouse gut microbiota.</title>
        <authorList>
            <person name="Li L."/>
            <person name="Wang B."/>
            <person name="Sun Y."/>
            <person name="Wang M."/>
            <person name="Xu H."/>
        </authorList>
    </citation>
    <scope>NUCLEOTIDE SEQUENCE [LARGE SCALE GENOMIC DNA]</scope>
    <source>
        <strain evidence="8 17">CRI2_2</strain>
    </source>
</reference>
<evidence type="ECO:0000259" key="6">
    <source>
        <dbReference type="Pfam" id="PF07687"/>
    </source>
</evidence>
<proteinExistence type="predicted"/>
<reference evidence="9" key="5">
    <citation type="submission" date="2023-03" db="EMBL/GenBank/DDBJ databases">
        <authorList>
            <person name="Shen W."/>
            <person name="Cai J."/>
        </authorList>
    </citation>
    <scope>NUCLEOTIDE SEQUENCE</scope>
    <source>
        <strain evidence="9">K69-2</strain>
    </source>
</reference>
<evidence type="ECO:0000256" key="4">
    <source>
        <dbReference type="ARBA" id="ARBA00023154"/>
    </source>
</evidence>
<evidence type="ECO:0000313" key="9">
    <source>
        <dbReference type="EMBL" id="MDT2691630.1"/>
    </source>
</evidence>
<dbReference type="EMBL" id="WVTI01000022">
    <property type="protein sequence ID" value="MXS27438.1"/>
    <property type="molecule type" value="Genomic_DNA"/>
</dbReference>
<evidence type="ECO:0000313" key="14">
    <source>
        <dbReference type="Proteomes" id="UP000439965"/>
    </source>
</evidence>
<dbReference type="AlphaFoldDB" id="A0A2K3QX48"/>
<dbReference type="EMBL" id="CP050485">
    <property type="protein sequence ID" value="QOG26258.1"/>
    <property type="molecule type" value="Genomic_DNA"/>
</dbReference>
<dbReference type="EMBL" id="UFYW01000001">
    <property type="protein sequence ID" value="STD84236.1"/>
    <property type="molecule type" value="Genomic_DNA"/>
</dbReference>
<evidence type="ECO:0000256" key="5">
    <source>
        <dbReference type="PIRSR" id="PIRSR005962-1"/>
    </source>
</evidence>
<dbReference type="Proteomes" id="UP001183682">
    <property type="component" value="Unassembled WGS sequence"/>
</dbReference>
<dbReference type="InterPro" id="IPR002933">
    <property type="entry name" value="Peptidase_M20"/>
</dbReference>
<keyword evidence="5" id="KW-0464">Manganese</keyword>
<feature type="binding site" evidence="5">
    <location>
        <position position="101"/>
    </location>
    <ligand>
        <name>Mn(2+)</name>
        <dbReference type="ChEBI" id="CHEBI:29035"/>
        <label>2</label>
    </ligand>
</feature>
<dbReference type="Pfam" id="PF01546">
    <property type="entry name" value="Peptidase_M20"/>
    <property type="match status" value="1"/>
</dbReference>
<evidence type="ECO:0000313" key="15">
    <source>
        <dbReference type="Proteomes" id="UP000516696"/>
    </source>
</evidence>
<dbReference type="EMBL" id="JARPZN010000017">
    <property type="protein sequence ID" value="MDT2691630.1"/>
    <property type="molecule type" value="Genomic_DNA"/>
</dbReference>
<evidence type="ECO:0000313" key="10">
    <source>
        <dbReference type="EMBL" id="MXS27438.1"/>
    </source>
</evidence>
<dbReference type="Gene3D" id="3.40.630.10">
    <property type="entry name" value="Zn peptidases"/>
    <property type="match status" value="1"/>
</dbReference>
<dbReference type="SUPFAM" id="SSF55031">
    <property type="entry name" value="Bacterial exopeptidase dimerisation domain"/>
    <property type="match status" value="1"/>
</dbReference>
<feature type="binding site" evidence="5">
    <location>
        <position position="103"/>
    </location>
    <ligand>
        <name>Mn(2+)</name>
        <dbReference type="ChEBI" id="CHEBI:29035"/>
        <label>2</label>
    </ligand>
</feature>
<accession>A0A2K3QX48</accession>
<keyword evidence="4" id="KW-0457">Lysine biosynthesis</keyword>
<keyword evidence="2 12" id="KW-0378">Hydrolase</keyword>
<dbReference type="GO" id="GO:0046872">
    <property type="term" value="F:metal ion binding"/>
    <property type="evidence" value="ECO:0007669"/>
    <property type="project" value="UniProtKB-KW"/>
</dbReference>
<evidence type="ECO:0000256" key="3">
    <source>
        <dbReference type="ARBA" id="ARBA00022915"/>
    </source>
</evidence>
<feature type="binding site" evidence="5">
    <location>
        <position position="163"/>
    </location>
    <ligand>
        <name>Mn(2+)</name>
        <dbReference type="ChEBI" id="CHEBI:29035"/>
        <label>2</label>
    </ligand>
</feature>
<dbReference type="PANTHER" id="PTHR11014:SF63">
    <property type="entry name" value="METALLOPEPTIDASE, PUTATIVE (AFU_ORTHOLOGUE AFUA_6G09600)-RELATED"/>
    <property type="match status" value="1"/>
</dbReference>
<dbReference type="Proteomes" id="UP001241571">
    <property type="component" value="Unassembled WGS sequence"/>
</dbReference>
<dbReference type="Proteomes" id="UP000516696">
    <property type="component" value="Chromosome"/>
</dbReference>
<comment type="cofactor">
    <cofactor evidence="5">
        <name>Mn(2+)</name>
        <dbReference type="ChEBI" id="CHEBI:29035"/>
    </cofactor>
    <text evidence="5">The Mn(2+) ion enhances activity.</text>
</comment>
<evidence type="ECO:0000313" key="7">
    <source>
        <dbReference type="EMBL" id="MBA0971744.1"/>
    </source>
</evidence>
<dbReference type="EC" id="3.5.1.47" evidence="12"/>
<dbReference type="RefSeq" id="WP_005472632.1">
    <property type="nucleotide sequence ID" value="NZ_BSYC01000002.1"/>
</dbReference>
<dbReference type="Proteomes" id="UP000571857">
    <property type="component" value="Unassembled WGS sequence"/>
</dbReference>
<sequence>MQLSQAVMKLTEDVVRFRRELHKIPELGLEEFKTKEYLLKQLQSFGIKEIYPVLDTGLIAVFRSEKPGKTLAFRTDIDALPIKEETNAPFASQHLGKMHACGHDGHMATLLGFAKYLSDYPEAVRGTIVLIFQPAEEGPGGAQLMIDEGILTDFAIDQIIGLHVFPDYPEGVIACRKGPMMARNGEITIRVLGESAHGAQPHQGSDAILAAAAVIQGLHAIVSRNISPLSSAVITFGKIRGGDAENIIPGEVVLNGTMRAFEDGVYETLTQRVKLAAEEIAKGYGCSAEVSFEHLYRVVDNDPDMVDAVRDVAGDSYIETPPYMLAEDFSMYQKEIPGVFFFVGTRDEEKGYTYPLHSSKMNFDEKVLLGGIECYLRLIERLNQSQVLREERSNDQRD</sequence>
<dbReference type="SUPFAM" id="SSF53187">
    <property type="entry name" value="Zn-dependent exopeptidases"/>
    <property type="match status" value="1"/>
</dbReference>
<reference evidence="11 15" key="3">
    <citation type="submission" date="2020-03" db="EMBL/GenBank/DDBJ databases">
        <title>Characterization of ganglioside-mimicking enterococci.</title>
        <authorList>
            <person name="Patry R.T."/>
            <person name="Nothaft H."/>
            <person name="Bridger R."/>
            <person name="Shajahan A."/>
            <person name="Huynh S."/>
            <person name="Sanchez S."/>
            <person name="Azadi P."/>
            <person name="Cooper K."/>
            <person name="Miller W.G."/>
            <person name="Parker C.T."/>
            <person name="Wells L."/>
            <person name="Szymanski C.M."/>
        </authorList>
    </citation>
    <scope>NUCLEOTIDE SEQUENCE [LARGE SCALE GENOMIC DNA]</scope>
    <source>
        <strain evidence="11 15">EGM181</strain>
    </source>
</reference>
<reference evidence="10 14" key="2">
    <citation type="submission" date="2019-04" db="EMBL/GenBank/DDBJ databases">
        <title>Step-wise assembly of the neonatal virome modulated by breast feeding.</title>
        <authorList>
            <person name="Liang G."/>
            <person name="Bushman F."/>
        </authorList>
    </citation>
    <scope>NUCLEOTIDE SEQUENCE [LARGE SCALE GENOMIC DNA]</scope>
    <source>
        <strain evidence="10 14">E3404</strain>
    </source>
</reference>
<gene>
    <name evidence="11" type="ORF">EGM181_02720</name>
    <name evidence="10" type="ORF">GTI89_15370</name>
    <name evidence="7" type="ORF">HWH42_03915</name>
    <name evidence="12" type="ORF">NCTC12360_02763</name>
    <name evidence="9" type="ORF">P7E30_15740</name>
    <name evidence="8" type="ORF">QRX88_11495</name>
</gene>
<feature type="domain" description="Peptidase M20 dimerisation" evidence="6">
    <location>
        <begin position="187"/>
        <end position="281"/>
    </location>
</feature>
<dbReference type="PANTHER" id="PTHR11014">
    <property type="entry name" value="PEPTIDASE M20 FAMILY MEMBER"/>
    <property type="match status" value="1"/>
</dbReference>
<keyword evidence="1" id="KW-0028">Amino-acid biosynthesis</keyword>
<evidence type="ECO:0000313" key="11">
    <source>
        <dbReference type="EMBL" id="QOG26258.1"/>
    </source>
</evidence>
<dbReference type="InterPro" id="IPR017439">
    <property type="entry name" value="Amidohydrolase"/>
</dbReference>
<dbReference type="GO" id="GO:0019877">
    <property type="term" value="P:diaminopimelate biosynthetic process"/>
    <property type="evidence" value="ECO:0007669"/>
    <property type="project" value="UniProtKB-KW"/>
</dbReference>
<dbReference type="PIRSF" id="PIRSF005962">
    <property type="entry name" value="Pept_M20D_amidohydro"/>
    <property type="match status" value="1"/>
</dbReference>
<dbReference type="Proteomes" id="UP000439965">
    <property type="component" value="Unassembled WGS sequence"/>
</dbReference>
<dbReference type="EMBL" id="JASUBT010000007">
    <property type="protein sequence ID" value="MDL4936341.1"/>
    <property type="molecule type" value="Genomic_DNA"/>
</dbReference>
<reference evidence="7 16" key="4">
    <citation type="submission" date="2020-06" db="EMBL/GenBank/DDBJ databases">
        <title>Crossreactivity between MHC class I-restricted antigens from cancer cells and an enterococcal bacteriophage.</title>
        <authorList>
            <person name="Fluckiger A."/>
            <person name="Daillere R."/>
            <person name="Sassi M."/>
            <person name="Cattoir V."/>
            <person name="Kroemer G."/>
            <person name="Zitvogel L."/>
        </authorList>
    </citation>
    <scope>NUCLEOTIDE SEQUENCE [LARGE SCALE GENOMIC DNA]</scope>
    <source>
        <strain evidence="7 16">EG4</strain>
    </source>
</reference>
<protein>
    <submittedName>
        <fullName evidence="12">Amidohydrolase</fullName>
        <ecNumber evidence="12">3.5.1.47</ecNumber>
    </submittedName>
    <submittedName>
        <fullName evidence="8">M20 family metallopeptidase</fullName>
    </submittedName>
</protein>
<reference evidence="12 13" key="1">
    <citation type="submission" date="2018-06" db="EMBL/GenBank/DDBJ databases">
        <authorList>
            <consortium name="Pathogen Informatics"/>
            <person name="Doyle S."/>
        </authorList>
    </citation>
    <scope>NUCLEOTIDE SEQUENCE [LARGE SCALE GENOMIC DNA]</scope>
    <source>
        <strain evidence="12 13">NCTC12360</strain>
    </source>
</reference>
<keyword evidence="5" id="KW-0479">Metal-binding</keyword>
<evidence type="ECO:0000313" key="12">
    <source>
        <dbReference type="EMBL" id="STD84236.1"/>
    </source>
</evidence>
<name>A0A2K3QX48_ENTGA</name>
<organism evidence="12 13">
    <name type="scientific">Enterococcus gallinarum</name>
    <dbReference type="NCBI Taxonomy" id="1353"/>
    <lineage>
        <taxon>Bacteria</taxon>
        <taxon>Bacillati</taxon>
        <taxon>Bacillota</taxon>
        <taxon>Bacilli</taxon>
        <taxon>Lactobacillales</taxon>
        <taxon>Enterococcaceae</taxon>
        <taxon>Enterococcus</taxon>
    </lineage>
</organism>
<dbReference type="InterPro" id="IPR011650">
    <property type="entry name" value="Peptidase_M20_dimer"/>
</dbReference>
<evidence type="ECO:0000256" key="1">
    <source>
        <dbReference type="ARBA" id="ARBA00022605"/>
    </source>
</evidence>
<dbReference type="Proteomes" id="UP000254807">
    <property type="component" value="Unassembled WGS sequence"/>
</dbReference>
<feature type="binding site" evidence="5">
    <location>
        <position position="357"/>
    </location>
    <ligand>
        <name>Mn(2+)</name>
        <dbReference type="ChEBI" id="CHEBI:29035"/>
        <label>2</label>
    </ligand>
</feature>
<evidence type="ECO:0000313" key="13">
    <source>
        <dbReference type="Proteomes" id="UP000254807"/>
    </source>
</evidence>
<dbReference type="Pfam" id="PF07687">
    <property type="entry name" value="M20_dimer"/>
    <property type="match status" value="1"/>
</dbReference>
<dbReference type="GO" id="GO:0050118">
    <property type="term" value="F:N-acetyldiaminopimelate deacetylase activity"/>
    <property type="evidence" value="ECO:0007669"/>
    <property type="project" value="UniProtKB-EC"/>
</dbReference>
<keyword evidence="3" id="KW-0220">Diaminopimelate biosynthesis</keyword>
<dbReference type="Gene3D" id="3.30.70.360">
    <property type="match status" value="1"/>
</dbReference>
<evidence type="ECO:0000256" key="2">
    <source>
        <dbReference type="ARBA" id="ARBA00022801"/>
    </source>
</evidence>
<dbReference type="InterPro" id="IPR036264">
    <property type="entry name" value="Bact_exopeptidase_dim_dom"/>
</dbReference>
<evidence type="ECO:0000313" key="17">
    <source>
        <dbReference type="Proteomes" id="UP001241571"/>
    </source>
</evidence>
<evidence type="ECO:0000313" key="8">
    <source>
        <dbReference type="EMBL" id="MDL4936341.1"/>
    </source>
</evidence>
<feature type="binding site" evidence="5">
    <location>
        <position position="137"/>
    </location>
    <ligand>
        <name>Mn(2+)</name>
        <dbReference type="ChEBI" id="CHEBI:29035"/>
        <label>2</label>
    </ligand>
</feature>
<dbReference type="OrthoDB" id="9776731at2"/>
<evidence type="ECO:0000313" key="16">
    <source>
        <dbReference type="Proteomes" id="UP000571857"/>
    </source>
</evidence>
<dbReference type="GO" id="GO:0009085">
    <property type="term" value="P:lysine biosynthetic process"/>
    <property type="evidence" value="ECO:0007669"/>
    <property type="project" value="UniProtKB-KW"/>
</dbReference>
<dbReference type="NCBIfam" id="TIGR01891">
    <property type="entry name" value="amidohydrolases"/>
    <property type="match status" value="1"/>
</dbReference>
<dbReference type="FunFam" id="3.30.70.360:FF:000001">
    <property type="entry name" value="N-acetyldiaminopimelate deacetylase"/>
    <property type="match status" value="1"/>
</dbReference>